<name>A0A433B9X4_9FUNG</name>
<evidence type="ECO:0000313" key="1">
    <source>
        <dbReference type="EMBL" id="RUP17726.1"/>
    </source>
</evidence>
<reference evidence="1 2" key="1">
    <citation type="journal article" date="2018" name="New Phytol.">
        <title>Phylogenomics of Endogonaceae and evolution of mycorrhizas within Mucoromycota.</title>
        <authorList>
            <person name="Chang Y."/>
            <person name="Desiro A."/>
            <person name="Na H."/>
            <person name="Sandor L."/>
            <person name="Lipzen A."/>
            <person name="Clum A."/>
            <person name="Barry K."/>
            <person name="Grigoriev I.V."/>
            <person name="Martin F.M."/>
            <person name="Stajich J.E."/>
            <person name="Smith M.E."/>
            <person name="Bonito G."/>
            <person name="Spatafora J.W."/>
        </authorList>
    </citation>
    <scope>NUCLEOTIDE SEQUENCE [LARGE SCALE GENOMIC DNA]</scope>
    <source>
        <strain evidence="1 2">GMNB39</strain>
    </source>
</reference>
<evidence type="ECO:0000313" key="2">
    <source>
        <dbReference type="Proteomes" id="UP000268093"/>
    </source>
</evidence>
<comment type="caution">
    <text evidence="1">The sequence shown here is derived from an EMBL/GenBank/DDBJ whole genome shotgun (WGS) entry which is preliminary data.</text>
</comment>
<dbReference type="EMBL" id="RBNI01014976">
    <property type="protein sequence ID" value="RUP17726.1"/>
    <property type="molecule type" value="Genomic_DNA"/>
</dbReference>
<protein>
    <submittedName>
        <fullName evidence="1">Uncharacterized protein</fullName>
    </submittedName>
</protein>
<organism evidence="1 2">
    <name type="scientific">Jimgerdemannia flammicorona</name>
    <dbReference type="NCBI Taxonomy" id="994334"/>
    <lineage>
        <taxon>Eukaryota</taxon>
        <taxon>Fungi</taxon>
        <taxon>Fungi incertae sedis</taxon>
        <taxon>Mucoromycota</taxon>
        <taxon>Mucoromycotina</taxon>
        <taxon>Endogonomycetes</taxon>
        <taxon>Endogonales</taxon>
        <taxon>Endogonaceae</taxon>
        <taxon>Jimgerdemannia</taxon>
    </lineage>
</organism>
<dbReference type="AlphaFoldDB" id="A0A433B9X4"/>
<accession>A0A433B9X4</accession>
<gene>
    <name evidence="1" type="ORF">BC936DRAFT_139417</name>
</gene>
<keyword evidence="2" id="KW-1185">Reference proteome</keyword>
<sequence>MTQIMDTVRLAIVCPLTGSDMCISAQLLQRTSSITQWHIVHLTIQWESSEVEITIANGATDKC</sequence>
<proteinExistence type="predicted"/>
<dbReference type="Proteomes" id="UP000268093">
    <property type="component" value="Unassembled WGS sequence"/>
</dbReference>